<evidence type="ECO:0000313" key="8">
    <source>
        <dbReference type="EMBL" id="CCG83114.1"/>
    </source>
</evidence>
<feature type="compositionally biased region" description="Polar residues" evidence="6">
    <location>
        <begin position="132"/>
        <end position="143"/>
    </location>
</feature>
<dbReference type="eggNOG" id="KOG0273">
    <property type="taxonomic scope" value="Eukaryota"/>
</dbReference>
<evidence type="ECO:0000256" key="6">
    <source>
        <dbReference type="SAM" id="MobiDB-lite"/>
    </source>
</evidence>
<feature type="region of interest" description="Disordered" evidence="6">
    <location>
        <begin position="89"/>
        <end position="143"/>
    </location>
</feature>
<dbReference type="Proteomes" id="UP000013776">
    <property type="component" value="Unassembled WGS sequence"/>
</dbReference>
<name>R4XB96_TAPDE</name>
<feature type="repeat" description="WD" evidence="5">
    <location>
        <begin position="178"/>
        <end position="220"/>
    </location>
</feature>
<dbReference type="Gene3D" id="1.20.960.30">
    <property type="match status" value="1"/>
</dbReference>
<keyword evidence="2 5" id="KW-0853">WD repeat</keyword>
<evidence type="ECO:0000259" key="7">
    <source>
        <dbReference type="Pfam" id="PF12894"/>
    </source>
</evidence>
<comment type="caution">
    <text evidence="8">The sequence shown here is derived from an EMBL/GenBank/DDBJ whole genome shotgun (WGS) entry which is preliminary data.</text>
</comment>
<keyword evidence="4" id="KW-0539">Nucleus</keyword>
<dbReference type="STRING" id="1097556.R4XB96"/>
<evidence type="ECO:0000256" key="2">
    <source>
        <dbReference type="ARBA" id="ARBA00022574"/>
    </source>
</evidence>
<dbReference type="CDD" id="cd00200">
    <property type="entry name" value="WD40"/>
    <property type="match status" value="1"/>
</dbReference>
<evidence type="ECO:0000256" key="5">
    <source>
        <dbReference type="PROSITE-ProRule" id="PRU00221"/>
    </source>
</evidence>
<dbReference type="InterPro" id="IPR001680">
    <property type="entry name" value="WD40_rpt"/>
</dbReference>
<keyword evidence="3" id="KW-0677">Repeat</keyword>
<keyword evidence="9" id="KW-1185">Reference proteome</keyword>
<evidence type="ECO:0000256" key="3">
    <source>
        <dbReference type="ARBA" id="ARBA00022737"/>
    </source>
</evidence>
<dbReference type="InterPro" id="IPR006594">
    <property type="entry name" value="LisH"/>
</dbReference>
<dbReference type="Pfam" id="PF08513">
    <property type="entry name" value="LisH"/>
    <property type="match status" value="1"/>
</dbReference>
<proteinExistence type="predicted"/>
<dbReference type="InterPro" id="IPR019775">
    <property type="entry name" value="WD40_repeat_CS"/>
</dbReference>
<dbReference type="InterPro" id="IPR015943">
    <property type="entry name" value="WD40/YVTN_repeat-like_dom_sf"/>
</dbReference>
<dbReference type="InterPro" id="IPR036322">
    <property type="entry name" value="WD40_repeat_dom_sf"/>
</dbReference>
<dbReference type="PROSITE" id="PS50896">
    <property type="entry name" value="LISH"/>
    <property type="match status" value="1"/>
</dbReference>
<dbReference type="Pfam" id="PF12894">
    <property type="entry name" value="ANAPC4_WD40"/>
    <property type="match status" value="1"/>
</dbReference>
<dbReference type="OrthoDB" id="1367865at2759"/>
<dbReference type="PROSITE" id="PS50082">
    <property type="entry name" value="WD_REPEATS_2"/>
    <property type="match status" value="6"/>
</dbReference>
<feature type="compositionally biased region" description="Polar residues" evidence="6">
    <location>
        <begin position="92"/>
        <end position="102"/>
    </location>
</feature>
<dbReference type="SMART" id="SM00320">
    <property type="entry name" value="WD40"/>
    <property type="match status" value="7"/>
</dbReference>
<feature type="repeat" description="WD" evidence="5">
    <location>
        <begin position="230"/>
        <end position="262"/>
    </location>
</feature>
<evidence type="ECO:0000256" key="4">
    <source>
        <dbReference type="ARBA" id="ARBA00023242"/>
    </source>
</evidence>
<feature type="domain" description="Anaphase-promoting complex subunit 4-like WD40" evidence="7">
    <location>
        <begin position="364"/>
        <end position="454"/>
    </location>
</feature>
<organism evidence="8 9">
    <name type="scientific">Taphrina deformans (strain PYCC 5710 / ATCC 11124 / CBS 356.35 / IMI 108563 / JCM 9778 / NBRC 8474)</name>
    <name type="common">Peach leaf curl fungus</name>
    <name type="synonym">Lalaria deformans</name>
    <dbReference type="NCBI Taxonomy" id="1097556"/>
    <lineage>
        <taxon>Eukaryota</taxon>
        <taxon>Fungi</taxon>
        <taxon>Dikarya</taxon>
        <taxon>Ascomycota</taxon>
        <taxon>Taphrinomycotina</taxon>
        <taxon>Taphrinomycetes</taxon>
        <taxon>Taphrinales</taxon>
        <taxon>Taphrinaceae</taxon>
        <taxon>Taphrina</taxon>
    </lineage>
</organism>
<evidence type="ECO:0000256" key="1">
    <source>
        <dbReference type="ARBA" id="ARBA00004123"/>
    </source>
</evidence>
<dbReference type="InterPro" id="IPR024977">
    <property type="entry name" value="Apc4-like_WD40_dom"/>
</dbReference>
<sequence>MAINSDQVNYLVLRYLAESGFEHTAFALKNEMRNAKSLEDAWATRVPTGHLVNSLQRAMMFEECMAQIDENGGEKDPAEVIEASLIPAVSSAAKSQPDTNGSEPVKRRAAPTEKTTSERVSSEGQAPEANMRKTSPTNANSTHIINGEGIQDVPMSDVAEVPPKASNPIAFMDKVIPLEGHSAGLDQCSWSPTQQNTIATSSVDGTARIWTLPLRREARVTSVQLNCTPSRTKDRSVTCIAWSKNGQSLSTGSYDGVTRIWNSAGIKQHRDLAFHTGPIFAMKWSRRGDFLLTGAADGLVGIWNTALGTLQQKWDLGSPVMDLEWISDALFLSACKGGTLKMWQLGRDAHVKRFMGHPMDINVLRWNSNINLGATGADDNLVKVWRADSENPTQVLKFHKSQIHALEWAPKDFGDYRLLASSSRDGQVCVWDVVRGELLHVLQHDRAIFTLHFSPTNLLATAGAEGETTVWNAETGRPVAVHRAPDAGMVYNVRFSNNGEKLAMARANVVGMVADMPPV</sequence>
<feature type="repeat" description="WD" evidence="5">
    <location>
        <begin position="272"/>
        <end position="304"/>
    </location>
</feature>
<feature type="repeat" description="WD" evidence="5">
    <location>
        <begin position="396"/>
        <end position="441"/>
    </location>
</feature>
<dbReference type="PRINTS" id="PR00320">
    <property type="entry name" value="GPROTEINBRPT"/>
</dbReference>
<reference evidence="8 9" key="1">
    <citation type="journal article" date="2013" name="MBio">
        <title>Genome sequencing of the plant pathogen Taphrina deformans, the causal agent of peach leaf curl.</title>
        <authorList>
            <person name="Cisse O.H."/>
            <person name="Almeida J.M.G.C.F."/>
            <person name="Fonseca A."/>
            <person name="Kumar A.A."/>
            <person name="Salojaervi J."/>
            <person name="Overmyer K."/>
            <person name="Hauser P.M."/>
            <person name="Pagni M."/>
        </authorList>
    </citation>
    <scope>NUCLEOTIDE SEQUENCE [LARGE SCALE GENOMIC DNA]</scope>
    <source>
        <strain evidence="9">PYCC 5710 / ATCC 11124 / CBS 356.35 / IMI 108563 / JCM 9778 / NBRC 8474</strain>
    </source>
</reference>
<feature type="repeat" description="WD" evidence="5">
    <location>
        <begin position="354"/>
        <end position="395"/>
    </location>
</feature>
<evidence type="ECO:0000313" key="9">
    <source>
        <dbReference type="Proteomes" id="UP000013776"/>
    </source>
</evidence>
<dbReference type="GO" id="GO:0034967">
    <property type="term" value="C:Set3 complex"/>
    <property type="evidence" value="ECO:0007669"/>
    <property type="project" value="TreeGrafter"/>
</dbReference>
<dbReference type="SUPFAM" id="SSF50978">
    <property type="entry name" value="WD40 repeat-like"/>
    <property type="match status" value="1"/>
</dbReference>
<accession>R4XB96</accession>
<comment type="subcellular location">
    <subcellularLocation>
        <location evidence="1">Nucleus</location>
    </subcellularLocation>
</comment>
<dbReference type="PANTHER" id="PTHR22846:SF2">
    <property type="entry name" value="F-BOX-LIKE_WD REPEAT-CONTAINING PROTEIN EBI"/>
    <property type="match status" value="1"/>
</dbReference>
<dbReference type="Gene3D" id="2.130.10.10">
    <property type="entry name" value="YVTN repeat-like/Quinoprotein amine dehydrogenase"/>
    <property type="match status" value="1"/>
</dbReference>
<dbReference type="PANTHER" id="PTHR22846">
    <property type="entry name" value="WD40 REPEAT PROTEIN"/>
    <property type="match status" value="1"/>
</dbReference>
<feature type="repeat" description="WD" evidence="5">
    <location>
        <begin position="441"/>
        <end position="481"/>
    </location>
</feature>
<dbReference type="AlphaFoldDB" id="R4XB96"/>
<dbReference type="GO" id="GO:0006357">
    <property type="term" value="P:regulation of transcription by RNA polymerase II"/>
    <property type="evidence" value="ECO:0007669"/>
    <property type="project" value="TreeGrafter"/>
</dbReference>
<gene>
    <name evidence="8" type="ORF">TAPDE_003034</name>
</gene>
<dbReference type="PROSITE" id="PS50294">
    <property type="entry name" value="WD_REPEATS_REGION"/>
    <property type="match status" value="5"/>
</dbReference>
<dbReference type="PROSITE" id="PS00678">
    <property type="entry name" value="WD_REPEATS_1"/>
    <property type="match status" value="1"/>
</dbReference>
<dbReference type="VEuPathDB" id="FungiDB:TAPDE_003034"/>
<dbReference type="EMBL" id="CAHR02000123">
    <property type="protein sequence ID" value="CCG83114.1"/>
    <property type="molecule type" value="Genomic_DNA"/>
</dbReference>
<dbReference type="GO" id="GO:0003714">
    <property type="term" value="F:transcription corepressor activity"/>
    <property type="evidence" value="ECO:0007669"/>
    <property type="project" value="InterPro"/>
</dbReference>
<dbReference type="InterPro" id="IPR020472">
    <property type="entry name" value="WD40_PAC1"/>
</dbReference>
<dbReference type="Pfam" id="PF00400">
    <property type="entry name" value="WD40"/>
    <property type="match status" value="3"/>
</dbReference>
<protein>
    <submittedName>
        <fullName evidence="8">Uncharacterized WD repeat-containing protein C1235.09</fullName>
    </submittedName>
</protein>
<dbReference type="InterPro" id="IPR045183">
    <property type="entry name" value="Ebi-like"/>
</dbReference>